<keyword evidence="1" id="KW-0732">Signal</keyword>
<protein>
    <submittedName>
        <fullName evidence="2">Uncharacterized protein</fullName>
    </submittedName>
</protein>
<evidence type="ECO:0000256" key="1">
    <source>
        <dbReference type="SAM" id="SignalP"/>
    </source>
</evidence>
<name>A0A174ZNP8_9FIRM</name>
<feature type="signal peptide" evidence="1">
    <location>
        <begin position="1"/>
        <end position="20"/>
    </location>
</feature>
<dbReference type="Proteomes" id="UP000095662">
    <property type="component" value="Unassembled WGS sequence"/>
</dbReference>
<feature type="chain" id="PRO_5042683907" evidence="1">
    <location>
        <begin position="21"/>
        <end position="411"/>
    </location>
</feature>
<dbReference type="Proteomes" id="UP001210809">
    <property type="component" value="Unassembled WGS sequence"/>
</dbReference>
<accession>A0A174ZNP8</accession>
<dbReference type="EMBL" id="JAQLXW010000011">
    <property type="protein sequence ID" value="MDB8004153.1"/>
    <property type="molecule type" value="Genomic_DNA"/>
</dbReference>
<dbReference type="PROSITE" id="PS51257">
    <property type="entry name" value="PROKAR_LIPOPROTEIN"/>
    <property type="match status" value="1"/>
</dbReference>
<evidence type="ECO:0000313" key="2">
    <source>
        <dbReference type="EMBL" id="CUQ87602.1"/>
    </source>
</evidence>
<gene>
    <name evidence="2" type="ORF">ERS852540_01540</name>
    <name evidence="3" type="ORF">PNE09_08735</name>
</gene>
<evidence type="ECO:0000313" key="3">
    <source>
        <dbReference type="EMBL" id="MDB8004153.1"/>
    </source>
</evidence>
<dbReference type="STRING" id="39492.ERS852540_01540"/>
<dbReference type="AlphaFoldDB" id="A0A174ZNP8"/>
<reference evidence="2 4" key="1">
    <citation type="submission" date="2015-09" db="EMBL/GenBank/DDBJ databases">
        <authorList>
            <consortium name="Pathogen Informatics"/>
        </authorList>
    </citation>
    <scope>NUCLEOTIDE SEQUENCE [LARGE SCALE GENOMIC DNA]</scope>
    <source>
        <strain evidence="2 4">2789STDY5834928</strain>
    </source>
</reference>
<dbReference type="EMBL" id="CZBY01000011">
    <property type="protein sequence ID" value="CUQ87602.1"/>
    <property type="molecule type" value="Genomic_DNA"/>
</dbReference>
<proteinExistence type="predicted"/>
<sequence length="411" mass="47626">MKKKILLFTFVSLLFLTACNNQNTDIEKKSDTAENVSVNFLSDYENCRNKNYVNLDFSNCSARLPELNTCSSLNVTVANSSGVPHNENLENFKKYCEFFFGEYNSSNALFSSFSKNIVYNQNEDDGKHAWYPKIDNYLEQIQNGNIDILSFLYRDTDNNKYLWWLRSDDFPHWMNKGEAYSLIKTDDTKVSSWIPSDMNNKVASYFNDGTHNDETYRILDGNVSIGEAVTYFEKDYLSSLPCDFDSNYSIYVSTIDVYNIHDDIYCYVFKFSTAWNNIPFDRRDEAYTNQAQDASLQHMVSGEALMIKKNDIDAFVDLSFPNISEIEKPIENICTLENAVNIMSNTLTKGVKFELQTIEFVYMGNYSDDYETAHLEPSWKFVTHNPNDDLYYCVYVNAASEECSYISYKPF</sequence>
<organism evidence="2 4">
    <name type="scientific">[Eubacterium] siraeum</name>
    <dbReference type="NCBI Taxonomy" id="39492"/>
    <lineage>
        <taxon>Bacteria</taxon>
        <taxon>Bacillati</taxon>
        <taxon>Bacillota</taxon>
        <taxon>Clostridia</taxon>
        <taxon>Eubacteriales</taxon>
        <taxon>Oscillospiraceae</taxon>
        <taxon>Oscillospiraceae incertae sedis</taxon>
    </lineage>
</organism>
<reference evidence="3" key="2">
    <citation type="submission" date="2023-01" db="EMBL/GenBank/DDBJ databases">
        <title>Human gut microbiome strain richness.</title>
        <authorList>
            <person name="Chen-Liaw A."/>
        </authorList>
    </citation>
    <scope>NUCLEOTIDE SEQUENCE</scope>
    <source>
        <strain evidence="3">1001283st1_G1_1001283B150217_161031</strain>
    </source>
</reference>
<evidence type="ECO:0000313" key="4">
    <source>
        <dbReference type="Proteomes" id="UP000095662"/>
    </source>
</evidence>